<evidence type="ECO:0000259" key="1">
    <source>
        <dbReference type="Pfam" id="PF21806"/>
    </source>
</evidence>
<dbReference type="Proteomes" id="UP001595975">
    <property type="component" value="Unassembled WGS sequence"/>
</dbReference>
<dbReference type="EMBL" id="JBHSOF010000006">
    <property type="protein sequence ID" value="MFC5662863.1"/>
    <property type="molecule type" value="Genomic_DNA"/>
</dbReference>
<keyword evidence="3" id="KW-1185">Reference proteome</keyword>
<reference evidence="3" key="1">
    <citation type="journal article" date="2019" name="Int. J. Syst. Evol. Microbiol.">
        <title>The Global Catalogue of Microorganisms (GCM) 10K type strain sequencing project: providing services to taxonomists for standard genome sequencing and annotation.</title>
        <authorList>
            <consortium name="The Broad Institute Genomics Platform"/>
            <consortium name="The Broad Institute Genome Sequencing Center for Infectious Disease"/>
            <person name="Wu L."/>
            <person name="Ma J."/>
        </authorList>
    </citation>
    <scope>NUCLEOTIDE SEQUENCE [LARGE SCALE GENOMIC DNA]</scope>
    <source>
        <strain evidence="3">CGMCC 4.1437</strain>
    </source>
</reference>
<comment type="caution">
    <text evidence="2">The sequence shown here is derived from an EMBL/GenBank/DDBJ whole genome shotgun (WGS) entry which is preliminary data.</text>
</comment>
<evidence type="ECO:0000313" key="3">
    <source>
        <dbReference type="Proteomes" id="UP001595975"/>
    </source>
</evidence>
<dbReference type="Pfam" id="PF21806">
    <property type="entry name" value="DUF6879"/>
    <property type="match status" value="1"/>
</dbReference>
<dbReference type="InterPro" id="IPR049244">
    <property type="entry name" value="DUF6879"/>
</dbReference>
<name>A0ABW0WX62_9ACTN</name>
<proteinExistence type="predicted"/>
<gene>
    <name evidence="2" type="ORF">ACFP3U_07680</name>
</gene>
<dbReference type="RefSeq" id="WP_380224479.1">
    <property type="nucleotide sequence ID" value="NZ_JBHSOF010000006.1"/>
</dbReference>
<evidence type="ECO:0000313" key="2">
    <source>
        <dbReference type="EMBL" id="MFC5662863.1"/>
    </source>
</evidence>
<protein>
    <submittedName>
        <fullName evidence="2">DUF6879 family protein</fullName>
    </submittedName>
</protein>
<accession>A0ABW0WX62</accession>
<organism evidence="2 3">
    <name type="scientific">Kitasatospora misakiensis</name>
    <dbReference type="NCBI Taxonomy" id="67330"/>
    <lineage>
        <taxon>Bacteria</taxon>
        <taxon>Bacillati</taxon>
        <taxon>Actinomycetota</taxon>
        <taxon>Actinomycetes</taxon>
        <taxon>Kitasatosporales</taxon>
        <taxon>Streptomycetaceae</taxon>
        <taxon>Kitasatospora</taxon>
    </lineage>
</organism>
<sequence length="171" mass="19771">MLLDGDAWRAYFDAMEYDAWRLETLAVYTMPQEEEGIRRFLAGEPLTAAATAAWTARVRGYRETGRRIGRVHVLTRPLTDYLRYEFAHYHHNVEAGEDVRILDLTGRPNPGLPDQDFWLFDDRRTVLMDYRPDGTQAGRRIHDGDAAPYSAWKRLAIAESVPFPEYVKDHG</sequence>
<feature type="domain" description="DUF6879" evidence="1">
    <location>
        <begin position="7"/>
        <end position="167"/>
    </location>
</feature>